<evidence type="ECO:0000313" key="2">
    <source>
        <dbReference type="EMBL" id="KAJ7742771.1"/>
    </source>
</evidence>
<sequence>MKTATILTLATLALYVLADKGGSAAEQILLPSYNGLLPMDGVLPPSDTMNIFERMTLVSRPIQHGGGKCDGGRCIRNFDGKDCGSCSGGRGEECTCS</sequence>
<evidence type="ECO:0000313" key="3">
    <source>
        <dbReference type="Proteomes" id="UP001215598"/>
    </source>
</evidence>
<dbReference type="AlphaFoldDB" id="A0AAD7N2F9"/>
<comment type="caution">
    <text evidence="2">The sequence shown here is derived from an EMBL/GenBank/DDBJ whole genome shotgun (WGS) entry which is preliminary data.</text>
</comment>
<evidence type="ECO:0000256" key="1">
    <source>
        <dbReference type="SAM" id="SignalP"/>
    </source>
</evidence>
<dbReference type="EMBL" id="JARKIB010000093">
    <property type="protein sequence ID" value="KAJ7742771.1"/>
    <property type="molecule type" value="Genomic_DNA"/>
</dbReference>
<feature type="chain" id="PRO_5042021838" evidence="1">
    <location>
        <begin position="19"/>
        <end position="97"/>
    </location>
</feature>
<gene>
    <name evidence="2" type="ORF">B0H16DRAFT_1562310</name>
</gene>
<feature type="signal peptide" evidence="1">
    <location>
        <begin position="1"/>
        <end position="18"/>
    </location>
</feature>
<dbReference type="Proteomes" id="UP001215598">
    <property type="component" value="Unassembled WGS sequence"/>
</dbReference>
<keyword evidence="1" id="KW-0732">Signal</keyword>
<protein>
    <submittedName>
        <fullName evidence="2">Uncharacterized protein</fullName>
    </submittedName>
</protein>
<name>A0AAD7N2F9_9AGAR</name>
<accession>A0AAD7N2F9</accession>
<organism evidence="2 3">
    <name type="scientific">Mycena metata</name>
    <dbReference type="NCBI Taxonomy" id="1033252"/>
    <lineage>
        <taxon>Eukaryota</taxon>
        <taxon>Fungi</taxon>
        <taxon>Dikarya</taxon>
        <taxon>Basidiomycota</taxon>
        <taxon>Agaricomycotina</taxon>
        <taxon>Agaricomycetes</taxon>
        <taxon>Agaricomycetidae</taxon>
        <taxon>Agaricales</taxon>
        <taxon>Marasmiineae</taxon>
        <taxon>Mycenaceae</taxon>
        <taxon>Mycena</taxon>
    </lineage>
</organism>
<proteinExistence type="predicted"/>
<keyword evidence="3" id="KW-1185">Reference proteome</keyword>
<reference evidence="2" key="1">
    <citation type="submission" date="2023-03" db="EMBL/GenBank/DDBJ databases">
        <title>Massive genome expansion in bonnet fungi (Mycena s.s.) driven by repeated elements and novel gene families across ecological guilds.</title>
        <authorList>
            <consortium name="Lawrence Berkeley National Laboratory"/>
            <person name="Harder C.B."/>
            <person name="Miyauchi S."/>
            <person name="Viragh M."/>
            <person name="Kuo A."/>
            <person name="Thoen E."/>
            <person name="Andreopoulos B."/>
            <person name="Lu D."/>
            <person name="Skrede I."/>
            <person name="Drula E."/>
            <person name="Henrissat B."/>
            <person name="Morin E."/>
            <person name="Kohler A."/>
            <person name="Barry K."/>
            <person name="LaButti K."/>
            <person name="Morin E."/>
            <person name="Salamov A."/>
            <person name="Lipzen A."/>
            <person name="Mereny Z."/>
            <person name="Hegedus B."/>
            <person name="Baldrian P."/>
            <person name="Stursova M."/>
            <person name="Weitz H."/>
            <person name="Taylor A."/>
            <person name="Grigoriev I.V."/>
            <person name="Nagy L.G."/>
            <person name="Martin F."/>
            <person name="Kauserud H."/>
        </authorList>
    </citation>
    <scope>NUCLEOTIDE SEQUENCE</scope>
    <source>
        <strain evidence="2">CBHHK182m</strain>
    </source>
</reference>